<organism evidence="1">
    <name type="scientific">Culex pipiens</name>
    <name type="common">House mosquito</name>
    <dbReference type="NCBI Taxonomy" id="7175"/>
    <lineage>
        <taxon>Eukaryota</taxon>
        <taxon>Metazoa</taxon>
        <taxon>Ecdysozoa</taxon>
        <taxon>Arthropoda</taxon>
        <taxon>Hexapoda</taxon>
        <taxon>Insecta</taxon>
        <taxon>Pterygota</taxon>
        <taxon>Neoptera</taxon>
        <taxon>Endopterygota</taxon>
        <taxon>Diptera</taxon>
        <taxon>Nematocera</taxon>
        <taxon>Culicoidea</taxon>
        <taxon>Culicidae</taxon>
        <taxon>Culicinae</taxon>
        <taxon>Culicini</taxon>
        <taxon>Culex</taxon>
        <taxon>Culex</taxon>
    </lineage>
</organism>
<dbReference type="AlphaFoldDB" id="A0A8D8A618"/>
<evidence type="ECO:0000313" key="1">
    <source>
        <dbReference type="EMBL" id="CAG6450968.1"/>
    </source>
</evidence>
<proteinExistence type="predicted"/>
<dbReference type="EMBL" id="HBUE01017340">
    <property type="protein sequence ID" value="CAG6450968.1"/>
    <property type="molecule type" value="Transcribed_RNA"/>
</dbReference>
<name>A0A8D8A618_CULPI</name>
<accession>A0A8D8A618</accession>
<reference evidence="1" key="1">
    <citation type="submission" date="2021-05" db="EMBL/GenBank/DDBJ databases">
        <authorList>
            <person name="Alioto T."/>
            <person name="Alioto T."/>
            <person name="Gomez Garrido J."/>
        </authorList>
    </citation>
    <scope>NUCLEOTIDE SEQUENCE</scope>
</reference>
<protein>
    <submittedName>
        <fullName evidence="1">(northern house mosquito) hypothetical protein</fullName>
    </submittedName>
</protein>
<sequence length="108" mass="11798">MVEWDVVDQQEVSVSAASAALRACQRVRHLLQAAQSGLCQIHLPVDLRFQAGPVVRDCLEQECRSRWELQVLPGRLAASVELLRSGSPTVDVVGLGQELQHRSEGVTG</sequence>